<keyword evidence="5 6" id="KW-0472">Membrane</keyword>
<dbReference type="InterPro" id="IPR000387">
    <property type="entry name" value="Tyr_Pase_dom"/>
</dbReference>
<evidence type="ECO:0000256" key="2">
    <source>
        <dbReference type="ARBA" id="ARBA00022692"/>
    </source>
</evidence>
<feature type="domain" description="Phosphatase tensin-type" evidence="8">
    <location>
        <begin position="144"/>
        <end position="320"/>
    </location>
</feature>
<evidence type="ECO:0000259" key="9">
    <source>
        <dbReference type="PROSITE" id="PS51182"/>
    </source>
</evidence>
<accession>R7TQR5</accession>
<keyword evidence="12" id="KW-1185">Reference proteome</keyword>
<dbReference type="PROSITE" id="PS50056">
    <property type="entry name" value="TYR_PHOSPHATASE_2"/>
    <property type="match status" value="1"/>
</dbReference>
<evidence type="ECO:0000259" key="7">
    <source>
        <dbReference type="PROSITE" id="PS50056"/>
    </source>
</evidence>
<evidence type="ECO:0000259" key="8">
    <source>
        <dbReference type="PROSITE" id="PS51181"/>
    </source>
</evidence>
<dbReference type="Pfam" id="PF10409">
    <property type="entry name" value="PTEN_C2"/>
    <property type="match status" value="1"/>
</dbReference>
<protein>
    <recommendedName>
        <fullName evidence="13">Phosphatidylinositol-3,4,5-trisphosphate 3-phosphatase</fullName>
    </recommendedName>
</protein>
<dbReference type="SUPFAM" id="SSF81324">
    <property type="entry name" value="Voltage-gated potassium channels"/>
    <property type="match status" value="1"/>
</dbReference>
<dbReference type="Proteomes" id="UP000014760">
    <property type="component" value="Unassembled WGS sequence"/>
</dbReference>
<evidence type="ECO:0000313" key="11">
    <source>
        <dbReference type="EnsemblMetazoa" id="CapteP62994"/>
    </source>
</evidence>
<keyword evidence="3" id="KW-0378">Hydrolase</keyword>
<evidence type="ECO:0000256" key="3">
    <source>
        <dbReference type="ARBA" id="ARBA00022801"/>
    </source>
</evidence>
<dbReference type="GO" id="GO:0016314">
    <property type="term" value="F:phosphatidylinositol-3,4,5-trisphosphate 3-phosphatase activity"/>
    <property type="evidence" value="ECO:0007669"/>
    <property type="project" value="TreeGrafter"/>
</dbReference>
<keyword evidence="4 6" id="KW-1133">Transmembrane helix</keyword>
<dbReference type="InterPro" id="IPR045102">
    <property type="entry name" value="PTP_VSP_TPTE"/>
</dbReference>
<dbReference type="FunFam" id="2.60.40.1110:FF:000004">
    <property type="entry name" value="Voltage-sensor containing phosphatase"/>
    <property type="match status" value="1"/>
</dbReference>
<dbReference type="STRING" id="283909.R7TQR5"/>
<reference evidence="12" key="1">
    <citation type="submission" date="2012-12" db="EMBL/GenBank/DDBJ databases">
        <authorList>
            <person name="Hellsten U."/>
            <person name="Grimwood J."/>
            <person name="Chapman J.A."/>
            <person name="Shapiro H."/>
            <person name="Aerts A."/>
            <person name="Otillar R.P."/>
            <person name="Terry A.Y."/>
            <person name="Boore J.L."/>
            <person name="Simakov O."/>
            <person name="Marletaz F."/>
            <person name="Cho S.-J."/>
            <person name="Edsinger-Gonzales E."/>
            <person name="Havlak P."/>
            <person name="Kuo D.-H."/>
            <person name="Larsson T."/>
            <person name="Lv J."/>
            <person name="Arendt D."/>
            <person name="Savage R."/>
            <person name="Osoegawa K."/>
            <person name="de Jong P."/>
            <person name="Lindberg D.R."/>
            <person name="Seaver E.C."/>
            <person name="Weisblat D.A."/>
            <person name="Putnam N.H."/>
            <person name="Grigoriev I.V."/>
            <person name="Rokhsar D.S."/>
        </authorList>
    </citation>
    <scope>NUCLEOTIDE SEQUENCE</scope>
    <source>
        <strain evidence="12">I ESC-2004</strain>
    </source>
</reference>
<feature type="transmembrane region" description="Helical" evidence="6">
    <location>
        <begin position="13"/>
        <end position="36"/>
    </location>
</feature>
<evidence type="ECO:0000313" key="10">
    <source>
        <dbReference type="EMBL" id="ELT95902.1"/>
    </source>
</evidence>
<dbReference type="InterPro" id="IPR029021">
    <property type="entry name" value="Prot-tyrosine_phosphatase-like"/>
</dbReference>
<dbReference type="EMBL" id="AMQN01011584">
    <property type="status" value="NOT_ANNOTATED_CDS"/>
    <property type="molecule type" value="Genomic_DNA"/>
</dbReference>
<dbReference type="InterPro" id="IPR051281">
    <property type="entry name" value="Dual-spec_lipid-protein_phosph"/>
</dbReference>
<dbReference type="OrthoDB" id="16692at2759"/>
<name>R7TQR5_CAPTE</name>
<dbReference type="Gene3D" id="1.20.120.350">
    <property type="entry name" value="Voltage-gated potassium channels. Chain C"/>
    <property type="match status" value="1"/>
</dbReference>
<dbReference type="SMART" id="SM01326">
    <property type="entry name" value="PTEN_C2"/>
    <property type="match status" value="1"/>
</dbReference>
<dbReference type="OMA" id="EFAVEIY"/>
<feature type="domain" description="Tyrosine specific protein phosphatases" evidence="7">
    <location>
        <begin position="229"/>
        <end position="292"/>
    </location>
</feature>
<dbReference type="CDD" id="cd14510">
    <property type="entry name" value="PTP_VSP_TPTE"/>
    <property type="match status" value="1"/>
</dbReference>
<feature type="transmembrane region" description="Helical" evidence="6">
    <location>
        <begin position="42"/>
        <end position="65"/>
    </location>
</feature>
<dbReference type="InterPro" id="IPR029023">
    <property type="entry name" value="Tensin_phosphatase"/>
</dbReference>
<sequence>QVQAKIRRIMNHLAFRIITIILVLVDLILVIIDLAHSSHDSVLEIISLFIMTYFMIEIVLRVFAFGIKHFVSKWYEVVDAVIIVASFVFAVVLTAINTHGNSSLAFARLVVAGRLLRIILLVRLIGEKKHLQQATRLAVSQNKRRYQKDGFDLDLCYITNRLIAMSFPSSGAHSLYRNPIKEVVNFMKTKHENHYRIYNLCSERSYDESLFDNNVERIRIDDHNVPKVAEMLDYAKNARQWLEADEENIIAVHCKGGKGRTGTMICVWLVESGAFDEAKESLEYFGDRRTDLSVGRKFQGVETPSQSRYVGYFEKAKKQFNGELPPSVTLKLKTITVQNLSGVAKGDGRDLSCKVITESKIWEYNFGSQSDCRVACDSDTVSVTVTPDDMPVLCGDIKVMFHSSSPKVPKNYDDCAFYFWFHTSFIENNGLWLPREELDNPHKEKTWNVFKEGFGVMLQFED</sequence>
<organism evidence="10">
    <name type="scientific">Capitella teleta</name>
    <name type="common">Polychaete worm</name>
    <dbReference type="NCBI Taxonomy" id="283909"/>
    <lineage>
        <taxon>Eukaryota</taxon>
        <taxon>Metazoa</taxon>
        <taxon>Spiralia</taxon>
        <taxon>Lophotrochozoa</taxon>
        <taxon>Annelida</taxon>
        <taxon>Polychaeta</taxon>
        <taxon>Sedentaria</taxon>
        <taxon>Scolecida</taxon>
        <taxon>Capitellidae</taxon>
        <taxon>Capitella</taxon>
    </lineage>
</organism>
<evidence type="ECO:0008006" key="13">
    <source>
        <dbReference type="Google" id="ProtNLM"/>
    </source>
</evidence>
<dbReference type="InterPro" id="IPR035892">
    <property type="entry name" value="C2_domain_sf"/>
</dbReference>
<dbReference type="PANTHER" id="PTHR12305:SF60">
    <property type="entry name" value="PHOSPHATIDYLINOSITOL 3,4,5-TRISPHOSPHATE 3-PHOSPHATASE TPTE2-RELATED"/>
    <property type="match status" value="1"/>
</dbReference>
<evidence type="ECO:0000256" key="4">
    <source>
        <dbReference type="ARBA" id="ARBA00022989"/>
    </source>
</evidence>
<dbReference type="SUPFAM" id="SSF49562">
    <property type="entry name" value="C2 domain (Calcium/lipid-binding domain, CaLB)"/>
    <property type="match status" value="1"/>
</dbReference>
<dbReference type="PANTHER" id="PTHR12305">
    <property type="entry name" value="PHOSPHATASE WITH HOMOLOGY TO TENSIN"/>
    <property type="match status" value="1"/>
</dbReference>
<dbReference type="HOGENOM" id="CLU_020105_3_0_1"/>
<dbReference type="EnsemblMetazoa" id="CapteT62994">
    <property type="protein sequence ID" value="CapteP62994"/>
    <property type="gene ID" value="CapteG62994"/>
</dbReference>
<feature type="non-terminal residue" evidence="10">
    <location>
        <position position="462"/>
    </location>
</feature>
<gene>
    <name evidence="10" type="ORF">CAPTEDRAFT_62994</name>
</gene>
<dbReference type="InterPro" id="IPR014020">
    <property type="entry name" value="Tensin_C2-dom"/>
</dbReference>
<dbReference type="InterPro" id="IPR005821">
    <property type="entry name" value="Ion_trans_dom"/>
</dbReference>
<evidence type="ECO:0000256" key="5">
    <source>
        <dbReference type="ARBA" id="ARBA00023136"/>
    </source>
</evidence>
<reference evidence="10 12" key="2">
    <citation type="journal article" date="2013" name="Nature">
        <title>Insights into bilaterian evolution from three spiralian genomes.</title>
        <authorList>
            <person name="Simakov O."/>
            <person name="Marletaz F."/>
            <person name="Cho S.J."/>
            <person name="Edsinger-Gonzales E."/>
            <person name="Havlak P."/>
            <person name="Hellsten U."/>
            <person name="Kuo D.H."/>
            <person name="Larsson T."/>
            <person name="Lv J."/>
            <person name="Arendt D."/>
            <person name="Savage R."/>
            <person name="Osoegawa K."/>
            <person name="de Jong P."/>
            <person name="Grimwood J."/>
            <person name="Chapman J.A."/>
            <person name="Shapiro H."/>
            <person name="Aerts A."/>
            <person name="Otillar R.P."/>
            <person name="Terry A.Y."/>
            <person name="Boore J.L."/>
            <person name="Grigoriev I.V."/>
            <person name="Lindberg D.R."/>
            <person name="Seaver E.C."/>
            <person name="Weisblat D.A."/>
            <person name="Putnam N.H."/>
            <person name="Rokhsar D.S."/>
        </authorList>
    </citation>
    <scope>NUCLEOTIDE SEQUENCE</scope>
    <source>
        <strain evidence="10 12">I ESC-2004</strain>
    </source>
</reference>
<dbReference type="PROSITE" id="PS51182">
    <property type="entry name" value="C2_TENSIN"/>
    <property type="match status" value="1"/>
</dbReference>
<dbReference type="InterPro" id="IPR016130">
    <property type="entry name" value="Tyr_Pase_AS"/>
</dbReference>
<proteinExistence type="predicted"/>
<keyword evidence="2 6" id="KW-0812">Transmembrane</keyword>
<dbReference type="GO" id="GO:0016020">
    <property type="term" value="C:membrane"/>
    <property type="evidence" value="ECO:0007669"/>
    <property type="project" value="UniProtKB-SubCell"/>
</dbReference>
<evidence type="ECO:0000256" key="1">
    <source>
        <dbReference type="ARBA" id="ARBA00004141"/>
    </source>
</evidence>
<feature type="transmembrane region" description="Helical" evidence="6">
    <location>
        <begin position="77"/>
        <end position="99"/>
    </location>
</feature>
<dbReference type="AlphaFoldDB" id="R7TQR5"/>
<dbReference type="Pfam" id="PF00520">
    <property type="entry name" value="Ion_trans"/>
    <property type="match status" value="1"/>
</dbReference>
<comment type="subcellular location">
    <subcellularLocation>
        <location evidence="1">Membrane</location>
        <topology evidence="1">Multi-pass membrane protein</topology>
    </subcellularLocation>
</comment>
<dbReference type="Gene3D" id="3.90.190.10">
    <property type="entry name" value="Protein tyrosine phosphatase superfamily"/>
    <property type="match status" value="1"/>
</dbReference>
<dbReference type="GO" id="GO:0005829">
    <property type="term" value="C:cytosol"/>
    <property type="evidence" value="ECO:0007669"/>
    <property type="project" value="TreeGrafter"/>
</dbReference>
<dbReference type="Pfam" id="PF22785">
    <property type="entry name" value="Tc-R-P"/>
    <property type="match status" value="1"/>
</dbReference>
<dbReference type="Gene3D" id="2.60.40.1110">
    <property type="match status" value="1"/>
</dbReference>
<dbReference type="SUPFAM" id="SSF52799">
    <property type="entry name" value="(Phosphotyrosine protein) phosphatases II"/>
    <property type="match status" value="1"/>
</dbReference>
<dbReference type="GO" id="GO:0005216">
    <property type="term" value="F:monoatomic ion channel activity"/>
    <property type="evidence" value="ECO:0007669"/>
    <property type="project" value="InterPro"/>
</dbReference>
<reference evidence="11" key="3">
    <citation type="submission" date="2015-06" db="UniProtKB">
        <authorList>
            <consortium name="EnsemblMetazoa"/>
        </authorList>
    </citation>
    <scope>IDENTIFICATION</scope>
</reference>
<dbReference type="PROSITE" id="PS00383">
    <property type="entry name" value="TYR_PHOSPHATASE_1"/>
    <property type="match status" value="1"/>
</dbReference>
<dbReference type="InterPro" id="IPR027359">
    <property type="entry name" value="Volt_channel_dom_sf"/>
</dbReference>
<evidence type="ECO:0000313" key="12">
    <source>
        <dbReference type="Proteomes" id="UP000014760"/>
    </source>
</evidence>
<dbReference type="EMBL" id="KB308963">
    <property type="protein sequence ID" value="ELT95902.1"/>
    <property type="molecule type" value="Genomic_DNA"/>
</dbReference>
<dbReference type="PROSITE" id="PS51181">
    <property type="entry name" value="PPASE_TENSIN"/>
    <property type="match status" value="1"/>
</dbReference>
<feature type="domain" description="C2 tensin-type" evidence="9">
    <location>
        <begin position="327"/>
        <end position="462"/>
    </location>
</feature>
<evidence type="ECO:0000256" key="6">
    <source>
        <dbReference type="SAM" id="Phobius"/>
    </source>
</evidence>
<feature type="non-terminal residue" evidence="10">
    <location>
        <position position="1"/>
    </location>
</feature>